<dbReference type="InterPro" id="IPR013752">
    <property type="entry name" value="KPA_reductase"/>
</dbReference>
<comment type="pathway">
    <text evidence="2">Cofactor biosynthesis; (R)-pantothenate biosynthesis; (R)-pantoate from 3-methyl-2-oxobutanoate: step 2/2.</text>
</comment>
<dbReference type="InterPro" id="IPR008927">
    <property type="entry name" value="6-PGluconate_DH-like_C_sf"/>
</dbReference>
<evidence type="ECO:0000259" key="12">
    <source>
        <dbReference type="Pfam" id="PF08546"/>
    </source>
</evidence>
<evidence type="ECO:0000256" key="5">
    <source>
        <dbReference type="ARBA" id="ARBA00019465"/>
    </source>
</evidence>
<dbReference type="Gene3D" id="1.10.1040.10">
    <property type="entry name" value="N-(1-d-carboxylethyl)-l-norvaline Dehydrogenase, domain 2"/>
    <property type="match status" value="1"/>
</dbReference>
<dbReference type="FunFam" id="3.40.50.720:FF:000307">
    <property type="entry name" value="2-dehydropantoate 2-reductase"/>
    <property type="match status" value="1"/>
</dbReference>
<dbReference type="Proteomes" id="UP000245631">
    <property type="component" value="Unassembled WGS sequence"/>
</dbReference>
<dbReference type="GO" id="GO:0005737">
    <property type="term" value="C:cytoplasm"/>
    <property type="evidence" value="ECO:0007669"/>
    <property type="project" value="TreeGrafter"/>
</dbReference>
<dbReference type="GO" id="GO:0008677">
    <property type="term" value="F:2-dehydropantoate 2-reductase activity"/>
    <property type="evidence" value="ECO:0007669"/>
    <property type="project" value="UniProtKB-EC"/>
</dbReference>
<organism evidence="13 14">
    <name type="scientific">Rhizobium loti</name>
    <name type="common">Mesorhizobium loti</name>
    <dbReference type="NCBI Taxonomy" id="381"/>
    <lineage>
        <taxon>Bacteria</taxon>
        <taxon>Pseudomonadati</taxon>
        <taxon>Pseudomonadota</taxon>
        <taxon>Alphaproteobacteria</taxon>
        <taxon>Hyphomicrobiales</taxon>
        <taxon>Phyllobacteriaceae</taxon>
        <taxon>Mesorhizobium</taxon>
    </lineage>
</organism>
<dbReference type="Pfam" id="PF08546">
    <property type="entry name" value="ApbA_C"/>
    <property type="match status" value="1"/>
</dbReference>
<evidence type="ECO:0000256" key="6">
    <source>
        <dbReference type="ARBA" id="ARBA00022655"/>
    </source>
</evidence>
<evidence type="ECO:0000256" key="10">
    <source>
        <dbReference type="ARBA" id="ARBA00048793"/>
    </source>
</evidence>
<dbReference type="EC" id="1.1.1.169" evidence="4"/>
<dbReference type="InterPro" id="IPR013328">
    <property type="entry name" value="6PGD_dom2"/>
</dbReference>
<evidence type="ECO:0000256" key="8">
    <source>
        <dbReference type="ARBA" id="ARBA00023002"/>
    </source>
</evidence>
<comment type="catalytic activity">
    <reaction evidence="10">
        <text>(R)-pantoate + NADP(+) = 2-dehydropantoate + NADPH + H(+)</text>
        <dbReference type="Rhea" id="RHEA:16233"/>
        <dbReference type="ChEBI" id="CHEBI:11561"/>
        <dbReference type="ChEBI" id="CHEBI:15378"/>
        <dbReference type="ChEBI" id="CHEBI:15980"/>
        <dbReference type="ChEBI" id="CHEBI:57783"/>
        <dbReference type="ChEBI" id="CHEBI:58349"/>
        <dbReference type="EC" id="1.1.1.169"/>
    </reaction>
</comment>
<dbReference type="PANTHER" id="PTHR21708:SF45">
    <property type="entry name" value="2-DEHYDROPANTOATE 2-REDUCTASE"/>
    <property type="match status" value="1"/>
</dbReference>
<evidence type="ECO:0000256" key="4">
    <source>
        <dbReference type="ARBA" id="ARBA00013014"/>
    </source>
</evidence>
<evidence type="ECO:0000313" key="14">
    <source>
        <dbReference type="Proteomes" id="UP000245631"/>
    </source>
</evidence>
<evidence type="ECO:0000313" key="13">
    <source>
        <dbReference type="EMBL" id="PWJ93814.1"/>
    </source>
</evidence>
<evidence type="ECO:0000256" key="2">
    <source>
        <dbReference type="ARBA" id="ARBA00004994"/>
    </source>
</evidence>
<evidence type="ECO:0000256" key="9">
    <source>
        <dbReference type="ARBA" id="ARBA00032024"/>
    </source>
</evidence>
<evidence type="ECO:0000256" key="3">
    <source>
        <dbReference type="ARBA" id="ARBA00007870"/>
    </source>
</evidence>
<dbReference type="FunFam" id="1.10.1040.10:FF:000017">
    <property type="entry name" value="2-dehydropantoate 2-reductase"/>
    <property type="match status" value="1"/>
</dbReference>
<dbReference type="NCBIfam" id="NF005089">
    <property type="entry name" value="PRK06522.1-4"/>
    <property type="match status" value="1"/>
</dbReference>
<protein>
    <recommendedName>
        <fullName evidence="5">2-dehydropantoate 2-reductase</fullName>
        <ecNumber evidence="4">1.1.1.169</ecNumber>
    </recommendedName>
    <alternativeName>
        <fullName evidence="9">Ketopantoate reductase</fullName>
    </alternativeName>
</protein>
<feature type="domain" description="Ketopantoate reductase C-terminal" evidence="12">
    <location>
        <begin position="197"/>
        <end position="316"/>
    </location>
</feature>
<dbReference type="GeneID" id="61049840"/>
<keyword evidence="7" id="KW-0521">NADP</keyword>
<dbReference type="UniPathway" id="UPA00028">
    <property type="reaction ID" value="UER00004"/>
</dbReference>
<evidence type="ECO:0000256" key="1">
    <source>
        <dbReference type="ARBA" id="ARBA00002919"/>
    </source>
</evidence>
<gene>
    <name evidence="13" type="ORF">C8D77_101494</name>
</gene>
<dbReference type="InterPro" id="IPR051402">
    <property type="entry name" value="KPR-Related"/>
</dbReference>
<name>A0A8E3B6X5_RHILI</name>
<dbReference type="Pfam" id="PF02558">
    <property type="entry name" value="ApbA"/>
    <property type="match status" value="1"/>
</dbReference>
<dbReference type="InterPro" id="IPR013332">
    <property type="entry name" value="KPR_N"/>
</dbReference>
<comment type="function">
    <text evidence="1">Catalyzes the NADPH-dependent reduction of ketopantoate into pantoic acid.</text>
</comment>
<comment type="similarity">
    <text evidence="3">Belongs to the ketopantoate reductase family.</text>
</comment>
<dbReference type="SUPFAM" id="SSF51735">
    <property type="entry name" value="NAD(P)-binding Rossmann-fold domains"/>
    <property type="match status" value="1"/>
</dbReference>
<sequence>MKICIYGAGAIGGYLGAALAEAGCEVSLIARGAHMEAIRRDGLRMVQGEQETVYRLICTDRPQDLAAQDYVIVALKAHQVPAAAQSIAALLAPEGSVVTAVNGLPWWYFFKAGNEFEGRWLESVDPGGVQWRTIGPERVIGCVVYPACEITYPGVVTLMEGDRFSLGEPSGEATPRVSALSDAMRKGGLKAPIRARIRDEIWIKLWGNLSFNPISALTLATLETICRNPGTRGVARSMMLEAQRIAEHLGVKFPIDVDRRIAGAQAVGKHKTSMLQDLERGRPMEIESLAGSVQELGLMTGMKTPSIDLVLALLRLRAKTLAETNAPHAPHEQVDRASPSVK</sequence>
<dbReference type="RefSeq" id="WP_109658989.1">
    <property type="nucleotide sequence ID" value="NZ_QGGH01000001.1"/>
</dbReference>
<dbReference type="Gene3D" id="3.40.50.720">
    <property type="entry name" value="NAD(P)-binding Rossmann-like Domain"/>
    <property type="match status" value="1"/>
</dbReference>
<keyword evidence="8" id="KW-0560">Oxidoreductase</keyword>
<keyword evidence="6" id="KW-0566">Pantothenate biosynthesis</keyword>
<dbReference type="AlphaFoldDB" id="A0A8E3B6X5"/>
<accession>A0A8E3B6X5</accession>
<evidence type="ECO:0000256" key="7">
    <source>
        <dbReference type="ARBA" id="ARBA00022857"/>
    </source>
</evidence>
<feature type="domain" description="Ketopantoate reductase N-terminal" evidence="11">
    <location>
        <begin position="3"/>
        <end position="167"/>
    </location>
</feature>
<dbReference type="SUPFAM" id="SSF48179">
    <property type="entry name" value="6-phosphogluconate dehydrogenase C-terminal domain-like"/>
    <property type="match status" value="1"/>
</dbReference>
<evidence type="ECO:0000259" key="11">
    <source>
        <dbReference type="Pfam" id="PF02558"/>
    </source>
</evidence>
<comment type="caution">
    <text evidence="13">The sequence shown here is derived from an EMBL/GenBank/DDBJ whole genome shotgun (WGS) entry which is preliminary data.</text>
</comment>
<reference evidence="13 14" key="1">
    <citation type="submission" date="2018-05" db="EMBL/GenBank/DDBJ databases">
        <title>Genomic Encyclopedia of Type Strains, Phase IV (KMG-IV): sequencing the most valuable type-strain genomes for metagenomic binning, comparative biology and taxonomic classification.</title>
        <authorList>
            <person name="Goeker M."/>
        </authorList>
    </citation>
    <scope>NUCLEOTIDE SEQUENCE [LARGE SCALE GENOMIC DNA]</scope>
    <source>
        <strain evidence="13 14">DSM 2626</strain>
    </source>
</reference>
<dbReference type="GO" id="GO:0015940">
    <property type="term" value="P:pantothenate biosynthetic process"/>
    <property type="evidence" value="ECO:0007669"/>
    <property type="project" value="UniProtKB-UniPathway"/>
</dbReference>
<dbReference type="PANTHER" id="PTHR21708">
    <property type="entry name" value="PROBABLE 2-DEHYDROPANTOATE 2-REDUCTASE"/>
    <property type="match status" value="1"/>
</dbReference>
<dbReference type="InterPro" id="IPR036291">
    <property type="entry name" value="NAD(P)-bd_dom_sf"/>
</dbReference>
<dbReference type="EMBL" id="QGGH01000001">
    <property type="protein sequence ID" value="PWJ93814.1"/>
    <property type="molecule type" value="Genomic_DNA"/>
</dbReference>
<proteinExistence type="inferred from homology"/>